<organism evidence="8 9">
    <name type="scientific">Isoptericola halotolerans</name>
    <dbReference type="NCBI Taxonomy" id="300560"/>
    <lineage>
        <taxon>Bacteria</taxon>
        <taxon>Bacillati</taxon>
        <taxon>Actinomycetota</taxon>
        <taxon>Actinomycetes</taxon>
        <taxon>Micrococcales</taxon>
        <taxon>Promicromonosporaceae</taxon>
        <taxon>Isoptericola</taxon>
    </lineage>
</organism>
<evidence type="ECO:0000256" key="2">
    <source>
        <dbReference type="ARBA" id="ARBA00007401"/>
    </source>
</evidence>
<dbReference type="Gene3D" id="3.20.20.80">
    <property type="entry name" value="Glycosidases"/>
    <property type="match status" value="1"/>
</dbReference>
<comment type="caution">
    <text evidence="8">The sequence shown here is derived from an EMBL/GenBank/DDBJ whole genome shotgun (WGS) entry which is preliminary data.</text>
</comment>
<dbReference type="PANTHER" id="PTHR43730">
    <property type="entry name" value="BETA-MANNOSIDASE"/>
    <property type="match status" value="1"/>
</dbReference>
<evidence type="ECO:0000313" key="9">
    <source>
        <dbReference type="Proteomes" id="UP000757540"/>
    </source>
</evidence>
<dbReference type="PANTHER" id="PTHR43730:SF1">
    <property type="entry name" value="BETA-MANNOSIDASE"/>
    <property type="match status" value="1"/>
</dbReference>
<evidence type="ECO:0000256" key="3">
    <source>
        <dbReference type="ARBA" id="ARBA00012754"/>
    </source>
</evidence>
<evidence type="ECO:0000256" key="4">
    <source>
        <dbReference type="ARBA" id="ARBA00022801"/>
    </source>
</evidence>
<dbReference type="InterPro" id="IPR006102">
    <property type="entry name" value="Ig-like_GH2"/>
</dbReference>
<dbReference type="InterPro" id="IPR036156">
    <property type="entry name" value="Beta-gal/glucu_dom_sf"/>
</dbReference>
<feature type="domain" description="Beta-mannosidase-like galactose-binding" evidence="7">
    <location>
        <begin position="17"/>
        <end position="192"/>
    </location>
</feature>
<keyword evidence="5 8" id="KW-0326">Glycosidase</keyword>
<comment type="similarity">
    <text evidence="2">Belongs to the glycosyl hydrolase 2 family.</text>
</comment>
<evidence type="ECO:0000313" key="8">
    <source>
        <dbReference type="EMBL" id="NOV97734.1"/>
    </source>
</evidence>
<proteinExistence type="inferred from homology"/>
<dbReference type="InterPro" id="IPR008979">
    <property type="entry name" value="Galactose-bd-like_sf"/>
</dbReference>
<name>A0ABX2A510_9MICO</name>
<dbReference type="Pfam" id="PF22666">
    <property type="entry name" value="Glyco_hydro_2_N2"/>
    <property type="match status" value="1"/>
</dbReference>
<feature type="domain" description="Glycoside hydrolase family 2 immunoglobulin-like beta-sandwich" evidence="6">
    <location>
        <begin position="207"/>
        <end position="311"/>
    </location>
</feature>
<dbReference type="SUPFAM" id="SSF49303">
    <property type="entry name" value="beta-Galactosidase/glucuronidase domain"/>
    <property type="match status" value="1"/>
</dbReference>
<dbReference type="Proteomes" id="UP000757540">
    <property type="component" value="Unassembled WGS sequence"/>
</dbReference>
<evidence type="ECO:0000259" key="6">
    <source>
        <dbReference type="Pfam" id="PF00703"/>
    </source>
</evidence>
<gene>
    <name evidence="8" type="ORF">HDG69_002309</name>
</gene>
<protein>
    <recommendedName>
        <fullName evidence="3">beta-mannosidase</fullName>
        <ecNumber evidence="3">3.2.1.25</ecNumber>
    </recommendedName>
</protein>
<evidence type="ECO:0000256" key="1">
    <source>
        <dbReference type="ARBA" id="ARBA00000829"/>
    </source>
</evidence>
<dbReference type="GO" id="GO:0004567">
    <property type="term" value="F:beta-mannosidase activity"/>
    <property type="evidence" value="ECO:0007669"/>
    <property type="project" value="UniProtKB-EC"/>
</dbReference>
<evidence type="ECO:0000256" key="5">
    <source>
        <dbReference type="ARBA" id="ARBA00023295"/>
    </source>
</evidence>
<dbReference type="Gene3D" id="2.60.120.260">
    <property type="entry name" value="Galactose-binding domain-like"/>
    <property type="match status" value="1"/>
</dbReference>
<dbReference type="EC" id="3.2.1.25" evidence="3"/>
<dbReference type="Gene3D" id="2.60.40.10">
    <property type="entry name" value="Immunoglobulins"/>
    <property type="match status" value="2"/>
</dbReference>
<evidence type="ECO:0000259" key="7">
    <source>
        <dbReference type="Pfam" id="PF22666"/>
    </source>
</evidence>
<dbReference type="RefSeq" id="WP_171783912.1">
    <property type="nucleotide sequence ID" value="NZ_BAAAML010000009.1"/>
</dbReference>
<sequence length="840" mass="92533">MTQPSPRRRAVELHEGWTVRSTSRAVPGHLAERLAGAGVPAEVPGCVHTDLLAAEAIPDPYLDDHERLLTWIGRSDWEYATTFTHRADGHDRHELAFDGLDTVATVLLNGVEVARTANQHRSYRFDVTGLLREGDNELVVRFAAPVPFADAQSLALGQRPQVNHHPFNAMRKMAANFGWDWGIDAATAGIWRPVRLESWSAARLGTVTTTATADAATGAGRLEVRAAVERAPGAPDETLEVTVRLTGRGVEHTGTTRVTAGDDLATLRLEVSDAELWWPRGYGDQPLYDVEVTLAADSAPLDAWTTRSGFRSVRLDMTPDDDGTSFVLVVNDRPVWVKGANWIPDDAFVHRVDRARYDRRIVQAESAGINLLRVWGGGIYESTEFYELCDERGILTWQDFAFACAAYAEEEPLRAEVEAEAREQVARLAPHPSLVLWNGSNENIWGFHDWGWPAVLDGRTWGLGYYTELLPRVVEQVDGTRPYTPSSPWSGSLDVHPNDVRHGSMHSWEVWNQLDWTHYRDDVPRFMAEFGWQGPPTWATLTRAVSDAPLTPESPGMQVHQKATEGNKKLGQGLATHLRVPDDMDDWHWAMSWNQATAVRVAVEHLRSWGPRCMGSVVWQLNDCWPVTSWAAVDGDERPKPLLYALGQAHADRLVTIQPRPSEQAGTLAAVLVNDTDEPWTGDLVVQRLDLAGTELAKGREAVRVAARGTLTVPLPDDVAATADPGTELVRATVGTERALWFFAEPRDSGLEAPALTTAVTAVDGGYRVDVRAENLVRDLTLLVDKVHPDARVDEQMVTLLPGESTELRVRVPDGVALDAGSLTAGPVLRSLNQLVAGAR</sequence>
<dbReference type="InterPro" id="IPR017853">
    <property type="entry name" value="GH"/>
</dbReference>
<dbReference type="SUPFAM" id="SSF51445">
    <property type="entry name" value="(Trans)glycosidases"/>
    <property type="match status" value="1"/>
</dbReference>
<dbReference type="Pfam" id="PF00703">
    <property type="entry name" value="Glyco_hydro_2"/>
    <property type="match status" value="1"/>
</dbReference>
<dbReference type="SUPFAM" id="SSF49785">
    <property type="entry name" value="Galactose-binding domain-like"/>
    <property type="match status" value="1"/>
</dbReference>
<reference evidence="8 9" key="1">
    <citation type="submission" date="2020-05" db="EMBL/GenBank/DDBJ databases">
        <title>Genomic Encyclopedia of Type Strains, Phase III (KMG-III): the genomes of soil and plant-associated and newly described type strains.</title>
        <authorList>
            <person name="Whitman W."/>
        </authorList>
    </citation>
    <scope>NUCLEOTIDE SEQUENCE [LARGE SCALE GENOMIC DNA]</scope>
    <source>
        <strain evidence="8 9">KCTC 19046</strain>
    </source>
</reference>
<dbReference type="InterPro" id="IPR050887">
    <property type="entry name" value="Beta-mannosidase_GH2"/>
</dbReference>
<comment type="catalytic activity">
    <reaction evidence="1">
        <text>Hydrolysis of terminal, non-reducing beta-D-mannose residues in beta-D-mannosides.</text>
        <dbReference type="EC" id="3.2.1.25"/>
    </reaction>
</comment>
<dbReference type="EMBL" id="JABEZU010000002">
    <property type="protein sequence ID" value="NOV97734.1"/>
    <property type="molecule type" value="Genomic_DNA"/>
</dbReference>
<accession>A0ABX2A510</accession>
<dbReference type="InterPro" id="IPR013783">
    <property type="entry name" value="Ig-like_fold"/>
</dbReference>
<dbReference type="InterPro" id="IPR054593">
    <property type="entry name" value="Beta-mannosidase-like_N2"/>
</dbReference>
<keyword evidence="4 8" id="KW-0378">Hydrolase</keyword>
<keyword evidence="9" id="KW-1185">Reference proteome</keyword>